<reference evidence="20 21" key="1">
    <citation type="submission" date="2019-10" db="EMBL/GenBank/DDBJ databases">
        <title>Comparative genomics of sulfur disproportionating microorganisms.</title>
        <authorList>
            <person name="Ward L.M."/>
            <person name="Bertran E."/>
            <person name="Johnston D."/>
        </authorList>
    </citation>
    <scope>NUCLEOTIDE SEQUENCE [LARGE SCALE GENOMIC DNA]</scope>
    <source>
        <strain evidence="20 21">DSM 14055</strain>
    </source>
</reference>
<evidence type="ECO:0000256" key="5">
    <source>
        <dbReference type="ARBA" id="ARBA00005412"/>
    </source>
</evidence>
<gene>
    <name evidence="17" type="primary">aroB</name>
    <name evidence="20" type="ORF">GFC01_07615</name>
</gene>
<dbReference type="GO" id="GO:0005737">
    <property type="term" value="C:cytoplasm"/>
    <property type="evidence" value="ECO:0007669"/>
    <property type="project" value="UniProtKB-SubCell"/>
</dbReference>
<evidence type="ECO:0000256" key="15">
    <source>
        <dbReference type="ARBA" id="ARBA00023239"/>
    </source>
</evidence>
<feature type="domain" description="3-dehydroquinate synthase N-terminal" evidence="18">
    <location>
        <begin position="69"/>
        <end position="180"/>
    </location>
</feature>
<evidence type="ECO:0000259" key="18">
    <source>
        <dbReference type="Pfam" id="PF01761"/>
    </source>
</evidence>
<comment type="function">
    <text evidence="17">Catalyzes the conversion of 3-deoxy-D-arabino-heptulosonate 7-phosphate (DAHP) to dehydroquinate (DHQ).</text>
</comment>
<evidence type="ECO:0000256" key="2">
    <source>
        <dbReference type="ARBA" id="ARBA00001911"/>
    </source>
</evidence>
<feature type="binding site" evidence="17">
    <location>
        <begin position="72"/>
        <end position="77"/>
    </location>
    <ligand>
        <name>NAD(+)</name>
        <dbReference type="ChEBI" id="CHEBI:57540"/>
    </ligand>
</feature>
<evidence type="ECO:0000256" key="10">
    <source>
        <dbReference type="ARBA" id="ARBA00022723"/>
    </source>
</evidence>
<feature type="binding site" evidence="17">
    <location>
        <position position="265"/>
    </location>
    <ligand>
        <name>Zn(2+)</name>
        <dbReference type="ChEBI" id="CHEBI:29105"/>
    </ligand>
</feature>
<comment type="caution">
    <text evidence="17">Lacks conserved residue(s) required for the propagation of feature annotation.</text>
</comment>
<dbReference type="FunFam" id="3.40.50.1970:FF:000001">
    <property type="entry name" value="3-dehydroquinate synthase"/>
    <property type="match status" value="1"/>
</dbReference>
<evidence type="ECO:0000256" key="1">
    <source>
        <dbReference type="ARBA" id="ARBA00001393"/>
    </source>
</evidence>
<dbReference type="Pfam" id="PF24621">
    <property type="entry name" value="DHQS_C"/>
    <property type="match status" value="1"/>
</dbReference>
<keyword evidence="10 17" id="KW-0479">Metal-binding</keyword>
<dbReference type="PANTHER" id="PTHR43622">
    <property type="entry name" value="3-DEHYDROQUINATE SYNTHASE"/>
    <property type="match status" value="1"/>
</dbReference>
<sequence>MQEVYINLGPRSYSIHIGPGLLPRLGEYLRGFPFTRRALLVTNPTVGSLYASVVEAALAGAGFEVIRSEMPDGEEYKILATAEKLYDLAYTRELDRRSPVVALGGGVVGDLAGFVAATYLRGVPFIQVPTTLLAQVDSSVGGKVAVNHPRGKNIIGAFYQPRLVLADLGVLKTLDPREVRAGLAEVIKYGIIADGGFFTWLEENLEDLLALDAEALTHAVAVSCRIKAQVVREDETEQGRRAILNFGHTVGHAVEALTGYAAYRHGEAVAMGMVAAARLAVALDMLKEGEAARIERLIRRAGLPVEMPAGLSPDELLDSMRRDKKVLAGRLTFVLPVAVGRVEIVRDVPEEAVRRLLISAGTKGDPGGGR</sequence>
<dbReference type="NCBIfam" id="TIGR01357">
    <property type="entry name" value="aroB"/>
    <property type="match status" value="1"/>
</dbReference>
<feature type="domain" description="3-dehydroquinate synthase C-terminal" evidence="19">
    <location>
        <begin position="182"/>
        <end position="326"/>
    </location>
</feature>
<comment type="similarity">
    <text evidence="5 17">Belongs to the sugar phosphate cyclases superfamily. Dehydroquinate synthase family.</text>
</comment>
<feature type="binding site" evidence="17">
    <location>
        <begin position="130"/>
        <end position="131"/>
    </location>
    <ligand>
        <name>NAD(+)</name>
        <dbReference type="ChEBI" id="CHEBI:57540"/>
    </ligand>
</feature>
<keyword evidence="12 17" id="KW-0862">Zinc</keyword>
<dbReference type="InterPro" id="IPR016037">
    <property type="entry name" value="DHQ_synth_AroB"/>
</dbReference>
<evidence type="ECO:0000256" key="14">
    <source>
        <dbReference type="ARBA" id="ARBA00023141"/>
    </source>
</evidence>
<feature type="binding site" evidence="17">
    <location>
        <position position="185"/>
    </location>
    <ligand>
        <name>Zn(2+)</name>
        <dbReference type="ChEBI" id="CHEBI:29105"/>
    </ligand>
</feature>
<proteinExistence type="inferred from homology"/>
<name>A0A6N7IQ71_9FIRM</name>
<dbReference type="GO" id="GO:0009073">
    <property type="term" value="P:aromatic amino acid family biosynthetic process"/>
    <property type="evidence" value="ECO:0007669"/>
    <property type="project" value="UniProtKB-KW"/>
</dbReference>
<dbReference type="OrthoDB" id="9806583at2"/>
<keyword evidence="11 17" id="KW-0547">Nucleotide-binding</keyword>
<evidence type="ECO:0000256" key="3">
    <source>
        <dbReference type="ARBA" id="ARBA00004496"/>
    </source>
</evidence>
<keyword evidence="9 17" id="KW-0028">Amino-acid biosynthesis</keyword>
<dbReference type="EMBL" id="WHYR01000016">
    <property type="protein sequence ID" value="MQL52140.1"/>
    <property type="molecule type" value="Genomic_DNA"/>
</dbReference>
<dbReference type="GO" id="GO:0000166">
    <property type="term" value="F:nucleotide binding"/>
    <property type="evidence" value="ECO:0007669"/>
    <property type="project" value="UniProtKB-KW"/>
</dbReference>
<comment type="cofactor">
    <cofactor evidence="2 17">
        <name>NAD(+)</name>
        <dbReference type="ChEBI" id="CHEBI:57540"/>
    </cofactor>
</comment>
<dbReference type="RefSeq" id="WP_152946058.1">
    <property type="nucleotide sequence ID" value="NZ_WHYR01000016.1"/>
</dbReference>
<evidence type="ECO:0000313" key="20">
    <source>
        <dbReference type="EMBL" id="MQL52140.1"/>
    </source>
</evidence>
<evidence type="ECO:0000256" key="13">
    <source>
        <dbReference type="ARBA" id="ARBA00023027"/>
    </source>
</evidence>
<dbReference type="InterPro" id="IPR056179">
    <property type="entry name" value="DHQS_C"/>
</dbReference>
<evidence type="ECO:0000256" key="12">
    <source>
        <dbReference type="ARBA" id="ARBA00022833"/>
    </source>
</evidence>
<dbReference type="InterPro" id="IPR030963">
    <property type="entry name" value="DHQ_synth_fam"/>
</dbReference>
<evidence type="ECO:0000256" key="11">
    <source>
        <dbReference type="ARBA" id="ARBA00022741"/>
    </source>
</evidence>
<evidence type="ECO:0000256" key="7">
    <source>
        <dbReference type="ARBA" id="ARBA00017684"/>
    </source>
</evidence>
<comment type="cofactor">
    <cofactor evidence="17">
        <name>Co(2+)</name>
        <dbReference type="ChEBI" id="CHEBI:48828"/>
    </cofactor>
    <cofactor evidence="17">
        <name>Zn(2+)</name>
        <dbReference type="ChEBI" id="CHEBI:29105"/>
    </cofactor>
    <text evidence="17">Binds 1 divalent metal cation per subunit. Can use either Co(2+) or Zn(2+).</text>
</comment>
<comment type="caution">
    <text evidence="20">The sequence shown here is derived from an EMBL/GenBank/DDBJ whole genome shotgun (WGS) entry which is preliminary data.</text>
</comment>
<organism evidence="20 21">
    <name type="scientific">Desulfofundulus thermobenzoicus</name>
    <dbReference type="NCBI Taxonomy" id="29376"/>
    <lineage>
        <taxon>Bacteria</taxon>
        <taxon>Bacillati</taxon>
        <taxon>Bacillota</taxon>
        <taxon>Clostridia</taxon>
        <taxon>Eubacteriales</taxon>
        <taxon>Peptococcaceae</taxon>
        <taxon>Desulfofundulus</taxon>
    </lineage>
</organism>
<dbReference type="Gene3D" id="1.20.1090.10">
    <property type="entry name" value="Dehydroquinate synthase-like - alpha domain"/>
    <property type="match status" value="1"/>
</dbReference>
<feature type="binding site" evidence="17">
    <location>
        <position position="152"/>
    </location>
    <ligand>
        <name>NAD(+)</name>
        <dbReference type="ChEBI" id="CHEBI:57540"/>
    </ligand>
</feature>
<keyword evidence="16 17" id="KW-0170">Cobalt</keyword>
<evidence type="ECO:0000256" key="17">
    <source>
        <dbReference type="HAMAP-Rule" id="MF_00110"/>
    </source>
</evidence>
<comment type="catalytic activity">
    <reaction evidence="1 17">
        <text>7-phospho-2-dehydro-3-deoxy-D-arabino-heptonate = 3-dehydroquinate + phosphate</text>
        <dbReference type="Rhea" id="RHEA:21968"/>
        <dbReference type="ChEBI" id="CHEBI:32364"/>
        <dbReference type="ChEBI" id="CHEBI:43474"/>
        <dbReference type="ChEBI" id="CHEBI:58394"/>
        <dbReference type="EC" id="4.2.3.4"/>
    </reaction>
</comment>
<dbReference type="PANTHER" id="PTHR43622:SF7">
    <property type="entry name" value="3-DEHYDROQUINATE SYNTHASE, CHLOROPLASTIC"/>
    <property type="match status" value="1"/>
</dbReference>
<dbReference type="SUPFAM" id="SSF56796">
    <property type="entry name" value="Dehydroquinate synthase-like"/>
    <property type="match status" value="1"/>
</dbReference>
<dbReference type="HAMAP" id="MF_00110">
    <property type="entry name" value="DHQ_synthase"/>
    <property type="match status" value="1"/>
</dbReference>
<comment type="subcellular location">
    <subcellularLocation>
        <location evidence="3 17">Cytoplasm</location>
    </subcellularLocation>
</comment>
<dbReference type="GO" id="GO:0009423">
    <property type="term" value="P:chorismate biosynthetic process"/>
    <property type="evidence" value="ECO:0007669"/>
    <property type="project" value="UniProtKB-UniRule"/>
</dbReference>
<evidence type="ECO:0000256" key="6">
    <source>
        <dbReference type="ARBA" id="ARBA00013031"/>
    </source>
</evidence>
<keyword evidence="8 17" id="KW-0963">Cytoplasm</keyword>
<evidence type="ECO:0000256" key="16">
    <source>
        <dbReference type="ARBA" id="ARBA00023285"/>
    </source>
</evidence>
<protein>
    <recommendedName>
        <fullName evidence="7 17">3-dehydroquinate synthase</fullName>
        <shortName evidence="17">DHQS</shortName>
        <ecNumber evidence="6 17">4.2.3.4</ecNumber>
    </recommendedName>
</protein>
<keyword evidence="21" id="KW-1185">Reference proteome</keyword>
<dbReference type="Gene3D" id="3.40.50.1970">
    <property type="match status" value="1"/>
</dbReference>
<comment type="pathway">
    <text evidence="4 17">Metabolic intermediate biosynthesis; chorismate biosynthesis; chorismate from D-erythrose 4-phosphate and phosphoenolpyruvate: step 2/7.</text>
</comment>
<dbReference type="Pfam" id="PF01761">
    <property type="entry name" value="DHQ_synthase"/>
    <property type="match status" value="1"/>
</dbReference>
<dbReference type="CDD" id="cd08195">
    <property type="entry name" value="DHQS"/>
    <property type="match status" value="1"/>
</dbReference>
<feature type="binding site" evidence="17">
    <location>
        <position position="143"/>
    </location>
    <ligand>
        <name>NAD(+)</name>
        <dbReference type="ChEBI" id="CHEBI:57540"/>
    </ligand>
</feature>
<dbReference type="EC" id="4.2.3.4" evidence="6 17"/>
<dbReference type="PIRSF" id="PIRSF001455">
    <property type="entry name" value="DHQ_synth"/>
    <property type="match status" value="1"/>
</dbReference>
<dbReference type="GO" id="GO:0046872">
    <property type="term" value="F:metal ion binding"/>
    <property type="evidence" value="ECO:0007669"/>
    <property type="project" value="UniProtKB-KW"/>
</dbReference>
<dbReference type="GO" id="GO:0003856">
    <property type="term" value="F:3-dehydroquinate synthase activity"/>
    <property type="evidence" value="ECO:0007669"/>
    <property type="project" value="UniProtKB-UniRule"/>
</dbReference>
<dbReference type="GO" id="GO:0008652">
    <property type="term" value="P:amino acid biosynthetic process"/>
    <property type="evidence" value="ECO:0007669"/>
    <property type="project" value="UniProtKB-KW"/>
</dbReference>
<dbReference type="Proteomes" id="UP000441717">
    <property type="component" value="Unassembled WGS sequence"/>
</dbReference>
<evidence type="ECO:0000259" key="19">
    <source>
        <dbReference type="Pfam" id="PF24621"/>
    </source>
</evidence>
<keyword evidence="14 17" id="KW-0057">Aromatic amino acid biosynthesis</keyword>
<dbReference type="AlphaFoldDB" id="A0A6N7IQ71"/>
<keyword evidence="15 17" id="KW-0456">Lyase</keyword>
<evidence type="ECO:0000256" key="8">
    <source>
        <dbReference type="ARBA" id="ARBA00022490"/>
    </source>
</evidence>
<evidence type="ECO:0000256" key="4">
    <source>
        <dbReference type="ARBA" id="ARBA00004661"/>
    </source>
</evidence>
<dbReference type="InterPro" id="IPR050071">
    <property type="entry name" value="Dehydroquinate_synthase"/>
</dbReference>
<feature type="binding site" evidence="17">
    <location>
        <begin position="106"/>
        <end position="110"/>
    </location>
    <ligand>
        <name>NAD(+)</name>
        <dbReference type="ChEBI" id="CHEBI:57540"/>
    </ligand>
</feature>
<evidence type="ECO:0000256" key="9">
    <source>
        <dbReference type="ARBA" id="ARBA00022605"/>
    </source>
</evidence>
<keyword evidence="13 17" id="KW-0520">NAD</keyword>
<accession>A0A6N7IQ71</accession>
<dbReference type="UniPathway" id="UPA00053">
    <property type="reaction ID" value="UER00085"/>
</dbReference>
<evidence type="ECO:0000313" key="21">
    <source>
        <dbReference type="Proteomes" id="UP000441717"/>
    </source>
</evidence>
<dbReference type="InterPro" id="IPR030960">
    <property type="entry name" value="DHQS/DOIS_N"/>
</dbReference>
<feature type="binding site" evidence="17">
    <location>
        <position position="248"/>
    </location>
    <ligand>
        <name>Zn(2+)</name>
        <dbReference type="ChEBI" id="CHEBI:29105"/>
    </ligand>
</feature>